<keyword evidence="2" id="KW-0479">Metal-binding</keyword>
<dbReference type="GO" id="GO:0036199">
    <property type="term" value="F:cholest-4-en-3-one 26-monooxygenase activity"/>
    <property type="evidence" value="ECO:0007669"/>
    <property type="project" value="TreeGrafter"/>
</dbReference>
<dbReference type="PRINTS" id="PR00359">
    <property type="entry name" value="BP450"/>
</dbReference>
<keyword evidence="2" id="KW-0349">Heme</keyword>
<name>A0A8J7KGP9_9ACTN</name>
<dbReference type="Gene3D" id="1.10.630.10">
    <property type="entry name" value="Cytochrome P450"/>
    <property type="match status" value="1"/>
</dbReference>
<dbReference type="EMBL" id="JADOUF010000001">
    <property type="protein sequence ID" value="MBG6135154.1"/>
    <property type="molecule type" value="Genomic_DNA"/>
</dbReference>
<protein>
    <submittedName>
        <fullName evidence="3">Cytochrome P450</fullName>
    </submittedName>
</protein>
<dbReference type="CDD" id="cd11033">
    <property type="entry name" value="CYP142-like"/>
    <property type="match status" value="1"/>
</dbReference>
<dbReference type="InterPro" id="IPR017972">
    <property type="entry name" value="Cyt_P450_CS"/>
</dbReference>
<dbReference type="Proteomes" id="UP000622552">
    <property type="component" value="Unassembled WGS sequence"/>
</dbReference>
<comment type="caution">
    <text evidence="3">The sequence shown here is derived from an EMBL/GenBank/DDBJ whole genome shotgun (WGS) entry which is preliminary data.</text>
</comment>
<dbReference type="SUPFAM" id="SSF48264">
    <property type="entry name" value="Cytochrome P450"/>
    <property type="match status" value="1"/>
</dbReference>
<keyword evidence="4" id="KW-1185">Reference proteome</keyword>
<accession>A0A8J7KGP9</accession>
<dbReference type="GO" id="GO:0020037">
    <property type="term" value="F:heme binding"/>
    <property type="evidence" value="ECO:0007669"/>
    <property type="project" value="InterPro"/>
</dbReference>
<keyword evidence="2" id="KW-0408">Iron</keyword>
<dbReference type="GO" id="GO:0006707">
    <property type="term" value="P:cholesterol catabolic process"/>
    <property type="evidence" value="ECO:0007669"/>
    <property type="project" value="TreeGrafter"/>
</dbReference>
<keyword evidence="2" id="KW-0503">Monooxygenase</keyword>
<organism evidence="3 4">
    <name type="scientific">Longispora fulva</name>
    <dbReference type="NCBI Taxonomy" id="619741"/>
    <lineage>
        <taxon>Bacteria</taxon>
        <taxon>Bacillati</taxon>
        <taxon>Actinomycetota</taxon>
        <taxon>Actinomycetes</taxon>
        <taxon>Micromonosporales</taxon>
        <taxon>Micromonosporaceae</taxon>
        <taxon>Longispora</taxon>
    </lineage>
</organism>
<sequence>MAVSDAVRVLDPDVYAAGMPWAELDRLREAAPVSWVDEPDGGPGFWAVWRHAETRAVLRDPATYSSWLGATQVRDPATPADLEYVRAMMLNMDPPAHHRLRGLLTRSFTPRATANLRDRVDGHARRLADRATEAGGEADFVALVADLPLLVLADVLGVPDGDRRLLYDWANRVIGFQDPEYAASDTVSGADGLSAMARAALTVRPVPDPDGRMPDPRTRTGIPDLYAYAHALAEHRRGSPGPDVMSVLLGQVDEEGGRVSVAEFENLFWLFSVAGNETLRNGIPGGMAALLAQPGLWERLAADRSLLPAAVEEMLRWWTPVMCFRRTATRDAELGGVAIRRGDKVVVWFSAANRDPRVFAAPAEFRLDRPGADHLAFGHGPHFCLGAALARHQMAAMFGALLDRFAAVEAAGEPVRLRSTFQNGLKRLPVRLTAR</sequence>
<dbReference type="AlphaFoldDB" id="A0A8J7KGP9"/>
<gene>
    <name evidence="3" type="ORF">IW245_001348</name>
</gene>
<evidence type="ECO:0000313" key="3">
    <source>
        <dbReference type="EMBL" id="MBG6135154.1"/>
    </source>
</evidence>
<evidence type="ECO:0000313" key="4">
    <source>
        <dbReference type="Proteomes" id="UP000622552"/>
    </source>
</evidence>
<keyword evidence="2" id="KW-0560">Oxidoreductase</keyword>
<dbReference type="GO" id="GO:0008395">
    <property type="term" value="F:steroid hydroxylase activity"/>
    <property type="evidence" value="ECO:0007669"/>
    <property type="project" value="TreeGrafter"/>
</dbReference>
<dbReference type="InterPro" id="IPR002397">
    <property type="entry name" value="Cyt_P450_B"/>
</dbReference>
<dbReference type="PANTHER" id="PTHR46696:SF4">
    <property type="entry name" value="BIOTIN BIOSYNTHESIS CYTOCHROME P450"/>
    <property type="match status" value="1"/>
</dbReference>
<evidence type="ECO:0000256" key="2">
    <source>
        <dbReference type="RuleBase" id="RU000461"/>
    </source>
</evidence>
<comment type="similarity">
    <text evidence="1 2">Belongs to the cytochrome P450 family.</text>
</comment>
<dbReference type="Pfam" id="PF00067">
    <property type="entry name" value="p450"/>
    <property type="match status" value="1"/>
</dbReference>
<dbReference type="RefSeq" id="WP_231398684.1">
    <property type="nucleotide sequence ID" value="NZ_BONS01000003.1"/>
</dbReference>
<dbReference type="InterPro" id="IPR036396">
    <property type="entry name" value="Cyt_P450_sf"/>
</dbReference>
<dbReference type="PANTHER" id="PTHR46696">
    <property type="entry name" value="P450, PUTATIVE (EUROFUNG)-RELATED"/>
    <property type="match status" value="1"/>
</dbReference>
<reference evidence="3" key="1">
    <citation type="submission" date="2020-11" db="EMBL/GenBank/DDBJ databases">
        <title>Sequencing the genomes of 1000 actinobacteria strains.</title>
        <authorList>
            <person name="Klenk H.-P."/>
        </authorList>
    </citation>
    <scope>NUCLEOTIDE SEQUENCE</scope>
    <source>
        <strain evidence="3">DSM 45356</strain>
    </source>
</reference>
<evidence type="ECO:0000256" key="1">
    <source>
        <dbReference type="ARBA" id="ARBA00010617"/>
    </source>
</evidence>
<proteinExistence type="inferred from homology"/>
<dbReference type="InterPro" id="IPR001128">
    <property type="entry name" value="Cyt_P450"/>
</dbReference>
<dbReference type="GO" id="GO:0005506">
    <property type="term" value="F:iron ion binding"/>
    <property type="evidence" value="ECO:0007669"/>
    <property type="project" value="InterPro"/>
</dbReference>
<dbReference type="PROSITE" id="PS00086">
    <property type="entry name" value="CYTOCHROME_P450"/>
    <property type="match status" value="1"/>
</dbReference>